<protein>
    <submittedName>
        <fullName evidence="1">Uncharacterized protein</fullName>
    </submittedName>
</protein>
<accession>A0A0F9BZG0</accession>
<gene>
    <name evidence="1" type="ORF">LCGC14_2386590</name>
</gene>
<sequence>MALDVSGSLLEGIKISGGNNSFTFPPRDFISDQASLDSVPGRAEYVLITSSTDPSQKTVDIADTTLRFRWTKNESTILRFSYDNYSGRWLPSPGGPPDEVGPLRNAPRLVIAVPDDTITDAPFALYMGFPVRVRTFSFQSVGTEAGFSSPASLSAGTVEQALETGALNFSQDDLDSFDGSTVYSLRQSFFDRLQSNGLLGELPGSSATDYFLFLNPKPATGHSPRVRIDFQPLLTPVEVANEAALGTPAAGTFRWALDT</sequence>
<evidence type="ECO:0000313" key="1">
    <source>
        <dbReference type="EMBL" id="KKL27295.1"/>
    </source>
</evidence>
<dbReference type="EMBL" id="LAZR01035516">
    <property type="protein sequence ID" value="KKL27295.1"/>
    <property type="molecule type" value="Genomic_DNA"/>
</dbReference>
<organism evidence="1">
    <name type="scientific">marine sediment metagenome</name>
    <dbReference type="NCBI Taxonomy" id="412755"/>
    <lineage>
        <taxon>unclassified sequences</taxon>
        <taxon>metagenomes</taxon>
        <taxon>ecological metagenomes</taxon>
    </lineage>
</organism>
<name>A0A0F9BZG0_9ZZZZ</name>
<proteinExistence type="predicted"/>
<dbReference type="AlphaFoldDB" id="A0A0F9BZG0"/>
<reference evidence="1" key="1">
    <citation type="journal article" date="2015" name="Nature">
        <title>Complex archaea that bridge the gap between prokaryotes and eukaryotes.</title>
        <authorList>
            <person name="Spang A."/>
            <person name="Saw J.H."/>
            <person name="Jorgensen S.L."/>
            <person name="Zaremba-Niedzwiedzka K."/>
            <person name="Martijn J."/>
            <person name="Lind A.E."/>
            <person name="van Eijk R."/>
            <person name="Schleper C."/>
            <person name="Guy L."/>
            <person name="Ettema T.J."/>
        </authorList>
    </citation>
    <scope>NUCLEOTIDE SEQUENCE</scope>
</reference>
<feature type="non-terminal residue" evidence="1">
    <location>
        <position position="259"/>
    </location>
</feature>
<comment type="caution">
    <text evidence="1">The sequence shown here is derived from an EMBL/GenBank/DDBJ whole genome shotgun (WGS) entry which is preliminary data.</text>
</comment>